<gene>
    <name evidence="3" type="primary">LOC113146840</name>
</gene>
<reference evidence="3" key="1">
    <citation type="submission" date="2025-08" db="UniProtKB">
        <authorList>
            <consortium name="RefSeq"/>
        </authorList>
    </citation>
    <scope>IDENTIFICATION</scope>
</reference>
<dbReference type="Proteomes" id="UP000515125">
    <property type="component" value="Unplaced"/>
</dbReference>
<evidence type="ECO:0000256" key="1">
    <source>
        <dbReference type="SAM" id="MobiDB-lite"/>
    </source>
</evidence>
<protein>
    <submittedName>
        <fullName evidence="3">Forkhead box protein P2-like</fullName>
    </submittedName>
</protein>
<sequence length="204" mass="24257">MQLLHYLESEGPHKCRQLLRLNRGVFGRQAAVLLLRQLQQRVEQKQHEQLLQKLQRLQEETEADMQNIQNQRELEEEQHHKQQQEEEQHQKQQEEEQHQKHCGRRQKREQGQLDELQFALVQIEKQQQLAAARQRQQQQQLQQQAVGAVVEAARVLHRGFLEHGAFRAKPLNHWKHRTKVCCVYVVLQQLSRLLAVLLSAPGWL</sequence>
<evidence type="ECO:0000313" key="3">
    <source>
        <dbReference type="RefSeq" id="XP_026191166.1"/>
    </source>
</evidence>
<dbReference type="AlphaFoldDB" id="A0A6P6RTL4"/>
<keyword evidence="2" id="KW-1185">Reference proteome</keyword>
<dbReference type="RefSeq" id="XP_026191166.1">
    <property type="nucleotide sequence ID" value="XM_026335381.1"/>
</dbReference>
<evidence type="ECO:0000313" key="2">
    <source>
        <dbReference type="Proteomes" id="UP000515125"/>
    </source>
</evidence>
<feature type="compositionally biased region" description="Basic and acidic residues" evidence="1">
    <location>
        <begin position="77"/>
        <end position="99"/>
    </location>
</feature>
<accession>A0A6P6RTL4</accession>
<name>A0A6P6RTL4_9EIME</name>
<organism evidence="2 3">
    <name type="scientific">Cyclospora cayetanensis</name>
    <dbReference type="NCBI Taxonomy" id="88456"/>
    <lineage>
        <taxon>Eukaryota</taxon>
        <taxon>Sar</taxon>
        <taxon>Alveolata</taxon>
        <taxon>Apicomplexa</taxon>
        <taxon>Conoidasida</taxon>
        <taxon>Coccidia</taxon>
        <taxon>Eucoccidiorida</taxon>
        <taxon>Eimeriorina</taxon>
        <taxon>Eimeriidae</taxon>
        <taxon>Cyclospora</taxon>
    </lineage>
</organism>
<feature type="region of interest" description="Disordered" evidence="1">
    <location>
        <begin position="71"/>
        <end position="106"/>
    </location>
</feature>
<proteinExistence type="predicted"/>
<dbReference type="GeneID" id="113146840"/>